<evidence type="ECO:0000313" key="1">
    <source>
        <dbReference type="EMBL" id="KAJ3495547.1"/>
    </source>
</evidence>
<proteinExistence type="predicted"/>
<gene>
    <name evidence="1" type="ORF">NLG97_g3313</name>
</gene>
<organism evidence="1 2">
    <name type="scientific">Lecanicillium saksenae</name>
    <dbReference type="NCBI Taxonomy" id="468837"/>
    <lineage>
        <taxon>Eukaryota</taxon>
        <taxon>Fungi</taxon>
        <taxon>Dikarya</taxon>
        <taxon>Ascomycota</taxon>
        <taxon>Pezizomycotina</taxon>
        <taxon>Sordariomycetes</taxon>
        <taxon>Hypocreomycetidae</taxon>
        <taxon>Hypocreales</taxon>
        <taxon>Cordycipitaceae</taxon>
        <taxon>Lecanicillium</taxon>
    </lineage>
</organism>
<accession>A0ACC1QZN4</accession>
<reference evidence="1" key="1">
    <citation type="submission" date="2022-07" db="EMBL/GenBank/DDBJ databases">
        <title>Genome Sequence of Lecanicillium saksenae.</title>
        <authorList>
            <person name="Buettner E."/>
        </authorList>
    </citation>
    <scope>NUCLEOTIDE SEQUENCE</scope>
    <source>
        <strain evidence="1">VT-O1</strain>
    </source>
</reference>
<comment type="caution">
    <text evidence="1">The sequence shown here is derived from an EMBL/GenBank/DDBJ whole genome shotgun (WGS) entry which is preliminary data.</text>
</comment>
<sequence length="1380" mass="151733">MQFFLAALSATQVANLAIWATTAAEHRTSTTLPAVALDLMASLSIGIVAYAEHFHSIGSNTLLTLFLLLNALTDVTRSRSFFLRDGLSAVGSLAIASAATKLILVGLREIPKKSLLIDDNLREGVGPEATGGFLGKLFIAFGCRIFAMAFCGQTLYENLNQLGPDITPEILHKQLTSHWHVRTNGRQTPRHHLFVSCLKTWKYCLLRLILCRLVLTAFNFSQPFILYRVIELVGRAQDDPPELQTQCGLFGASSFAFYGIAFSRALFARQMNRLVARLRGGLLSLLFHKGHKLTELEAKRAAATTLISTDIDGIASGVPRCLEIPINMAEIALSTYLLSKFTGVSALTVLTPLGIITVVFYLFNLRLSLLLGVWDKRIELRTSNTSHILSQLTNIKALGLGTTIALFLQQLRIDEIKTALAYRRLQALSKGPAVLGDLIAPVVVVAAALFGGSFRGEMEAAKVFPVLSLVSLIQRPLLAVLQSFPTVLGMLACFSRVQNYLCLPDRKDCRATLTPASRSQGSNSAGTPQSNGIIHFNHVDIAPYGKNEAILRNVNFRILARSITAVVGLTGAGKSTLLHGILGGAEVLDGSIKVGTTNIGYCGQVVWLRDTSIRANIIGHLPYNRAKFRRVIRACFLDQDLRWLPGGEDFIVGPNGSNLSGGQRHRIAIARTAYAACKITLLDDPFSSLDSETAVTILYQLCGQNGLLRRAGCTALVVTYLPDCMKVADQALYLDNLGNATLKSIQQLSEYTDRLMVALGGVNSNVTVVQETRELGKVRRSLKTDAPRAGVEDTLVRQGGALSIYSIFLRPIGWFSSMLYTVLVFLASAVELMPEVCIRIWIELDPTNSSFFIGYSSIILGTCFLAILHYWLLYTQLSPRASASLHRDLVQATIGSTVRFLSTTKIGNIIHLYSQDMTAVSRDLPAAFLSLLYAGTNFIVSIGIVATGATYLFCAIPVLLGALYFIQRYYMCTSQQLRRLDLEMRAPLNTYFQETAAGLTHIQAFGWVSKNIEDGFRLLQESQKPYHALLTIQQWLRLVLGLFNASLGTSLVGVTIFARHTSSQSAVGLAFMGLIYISIALEMTINAWTRLEDSSSVLERISSFKKRTPQETITINDDLPRNWPSVGQIELRNVSAHYSRDPEMRPALENVSLSVYPGQRVGITGRSGSGKTSLLLTMLGFLEYDGRLEIDGVNIASVPYEELRSRLIIVTQDQVLFNASIRTNLLPFTMNDGETKPEEHDKVAKKDLELEQLLQSLHIWTPLTKKRGLHSILDDVGYSKGQLQMLCIARAILRHRETGSKIVLLDEATSSIDASTEEIVQRVMSENFSGCTVLTVGHRQSNLQHVNGIVRLHRGAVVTADHQQAESEELEESEESEEDA</sequence>
<name>A0ACC1QZN4_9HYPO</name>
<keyword evidence="2" id="KW-1185">Reference proteome</keyword>
<dbReference type="Proteomes" id="UP001148737">
    <property type="component" value="Unassembled WGS sequence"/>
</dbReference>
<protein>
    <submittedName>
        <fullName evidence="1">Uncharacterized protein</fullName>
    </submittedName>
</protein>
<dbReference type="EMBL" id="JANAKD010000267">
    <property type="protein sequence ID" value="KAJ3495547.1"/>
    <property type="molecule type" value="Genomic_DNA"/>
</dbReference>
<evidence type="ECO:0000313" key="2">
    <source>
        <dbReference type="Proteomes" id="UP001148737"/>
    </source>
</evidence>